<protein>
    <submittedName>
        <fullName evidence="2">Sigma-w pathway protein ysdB</fullName>
    </submittedName>
</protein>
<feature type="transmembrane region" description="Helical" evidence="1">
    <location>
        <begin position="6"/>
        <end position="25"/>
    </location>
</feature>
<gene>
    <name evidence="2" type="ORF">ACFO5U_03040</name>
</gene>
<sequence length="135" mass="15996">MAFLIRLIIIALIIYMFYRLLKFIFDPKRKLDAALESGTYYFHDDVRNVRKNFFIALRGVQFEGEKYLGTTKDAFDVVSIFVWTETPDKLIGFTKEDFHFLEKEIHMNYPDADISWKSPIEQLMKKEGEAWVVTP</sequence>
<accession>A0ABV9M9K7</accession>
<organism evidence="2 3">
    <name type="scientific">Planococcus dechangensis</name>
    <dbReference type="NCBI Taxonomy" id="1176255"/>
    <lineage>
        <taxon>Bacteria</taxon>
        <taxon>Bacillati</taxon>
        <taxon>Bacillota</taxon>
        <taxon>Bacilli</taxon>
        <taxon>Bacillales</taxon>
        <taxon>Caryophanaceae</taxon>
        <taxon>Planococcus</taxon>
    </lineage>
</organism>
<dbReference type="Proteomes" id="UP001595932">
    <property type="component" value="Unassembled WGS sequence"/>
</dbReference>
<keyword evidence="1" id="KW-1133">Transmembrane helix</keyword>
<dbReference type="EMBL" id="JBHSGL010000005">
    <property type="protein sequence ID" value="MFC4711810.1"/>
    <property type="molecule type" value="Genomic_DNA"/>
</dbReference>
<keyword evidence="1" id="KW-0472">Membrane</keyword>
<reference evidence="3" key="1">
    <citation type="journal article" date="2019" name="Int. J. Syst. Evol. Microbiol.">
        <title>The Global Catalogue of Microorganisms (GCM) 10K type strain sequencing project: providing services to taxonomists for standard genome sequencing and annotation.</title>
        <authorList>
            <consortium name="The Broad Institute Genomics Platform"/>
            <consortium name="The Broad Institute Genome Sequencing Center for Infectious Disease"/>
            <person name="Wu L."/>
            <person name="Ma J."/>
        </authorList>
    </citation>
    <scope>NUCLEOTIDE SEQUENCE [LARGE SCALE GENOMIC DNA]</scope>
    <source>
        <strain evidence="3">CGMCC 1.12151</strain>
    </source>
</reference>
<keyword evidence="1" id="KW-0812">Transmembrane</keyword>
<proteinExistence type="predicted"/>
<evidence type="ECO:0000313" key="3">
    <source>
        <dbReference type="Proteomes" id="UP001595932"/>
    </source>
</evidence>
<dbReference type="RefSeq" id="WP_377276605.1">
    <property type="nucleotide sequence ID" value="NZ_JBHSGL010000005.1"/>
</dbReference>
<evidence type="ECO:0000313" key="2">
    <source>
        <dbReference type="EMBL" id="MFC4711810.1"/>
    </source>
</evidence>
<evidence type="ECO:0000256" key="1">
    <source>
        <dbReference type="SAM" id="Phobius"/>
    </source>
</evidence>
<name>A0ABV9M9K7_9BACL</name>
<keyword evidence="3" id="KW-1185">Reference proteome</keyword>
<comment type="caution">
    <text evidence="2">The sequence shown here is derived from an EMBL/GenBank/DDBJ whole genome shotgun (WGS) entry which is preliminary data.</text>
</comment>